<reference evidence="2 3" key="1">
    <citation type="journal article" date="2020" name="Front. Microbiol.">
        <title>Single-cell genomics of novel Actinobacteria with the Wood-Ljungdahl pathway discovered in a serpentinizing system.</title>
        <authorList>
            <person name="Merino N."/>
            <person name="Kawai M."/>
            <person name="Boyd E.S."/>
            <person name="Colman D.R."/>
            <person name="McGlynn S.E."/>
            <person name="Nealson K.H."/>
            <person name="Kurokawa K."/>
            <person name="Hongoh Y."/>
        </authorList>
    </citation>
    <scope>NUCLEOTIDE SEQUENCE [LARGE SCALE GENOMIC DNA]</scope>
    <source>
        <strain evidence="2 3">S06</strain>
    </source>
</reference>
<dbReference type="AlphaFoldDB" id="A0A6V8QAU7"/>
<proteinExistence type="predicted"/>
<dbReference type="Proteomes" id="UP000580051">
    <property type="component" value="Unassembled WGS sequence"/>
</dbReference>
<evidence type="ECO:0000313" key="2">
    <source>
        <dbReference type="EMBL" id="GFP21018.1"/>
    </source>
</evidence>
<dbReference type="PANTHER" id="PTHR33171">
    <property type="entry name" value="LAR_N DOMAIN-CONTAINING PROTEIN"/>
    <property type="match status" value="1"/>
</dbReference>
<dbReference type="SUPFAM" id="SSF53335">
    <property type="entry name" value="S-adenosyl-L-methionine-dependent methyltransferases"/>
    <property type="match status" value="1"/>
</dbReference>
<dbReference type="PANTHER" id="PTHR33171:SF17">
    <property type="entry name" value="LARA-LIKE N-TERMINAL DOMAIN-CONTAINING PROTEIN"/>
    <property type="match status" value="1"/>
</dbReference>
<dbReference type="InterPro" id="IPR029063">
    <property type="entry name" value="SAM-dependent_MTases_sf"/>
</dbReference>
<dbReference type="InterPro" id="IPR048520">
    <property type="entry name" value="LarA_C"/>
</dbReference>
<evidence type="ECO:0000313" key="3">
    <source>
        <dbReference type="Proteomes" id="UP000580051"/>
    </source>
</evidence>
<feature type="domain" description="Lactate racemase C-terminal" evidence="1">
    <location>
        <begin position="90"/>
        <end position="232"/>
    </location>
</feature>
<accession>A0A6V8QAU7</accession>
<protein>
    <submittedName>
        <fullName evidence="2">Lactate racemase</fullName>
    </submittedName>
</protein>
<gene>
    <name evidence="2" type="ORF">HKBW3S06_00244</name>
</gene>
<organism evidence="2 3">
    <name type="scientific">Candidatus Hakubella thermalkaliphila</name>
    <dbReference type="NCBI Taxonomy" id="2754717"/>
    <lineage>
        <taxon>Bacteria</taxon>
        <taxon>Bacillati</taxon>
        <taxon>Actinomycetota</taxon>
        <taxon>Actinomycetota incertae sedis</taxon>
        <taxon>Candidatus Hakubellales</taxon>
        <taxon>Candidatus Hakubellaceae</taxon>
        <taxon>Candidatus Hakubella</taxon>
    </lineage>
</organism>
<dbReference type="Gene3D" id="3.40.50.11440">
    <property type="match status" value="1"/>
</dbReference>
<name>A0A6V8QAU7_9ACTN</name>
<dbReference type="Gene3D" id="3.90.226.30">
    <property type="match status" value="1"/>
</dbReference>
<dbReference type="InterPro" id="IPR048068">
    <property type="entry name" value="LarA-like"/>
</dbReference>
<dbReference type="Pfam" id="PF21113">
    <property type="entry name" value="LarA_C"/>
    <property type="match status" value="1"/>
</dbReference>
<dbReference type="EMBL" id="BLRV01000013">
    <property type="protein sequence ID" value="GFP21018.1"/>
    <property type="molecule type" value="Genomic_DNA"/>
</dbReference>
<dbReference type="InterPro" id="IPR043166">
    <property type="entry name" value="LarA-like_C"/>
</dbReference>
<sequence length="246" mass="26668">MPGIAGEKTILGNHGAKMIAHPKATWGVTVSNPIWEEAKEVAERAGGDFLLNVSVNKRGEITGVFAGDLGQAHARGTAFVKASAMVPVAHPFDIVITTNSGYPLDLNLYQTVKGMSAAAQVVKPGGTIIVAAECRDGIPDHGRYKELLDMARSPQKLLEIINTPGFSMQDQWEAQIQALIQLKADVYLKTSYLSDEEIRQALLLPCHSIEEEVERLLKRYGPQASICVLPEGPQTIPYLEAARPLS</sequence>
<evidence type="ECO:0000259" key="1">
    <source>
        <dbReference type="Pfam" id="PF21113"/>
    </source>
</evidence>
<comment type="caution">
    <text evidence="2">The sequence shown here is derived from an EMBL/GenBank/DDBJ whole genome shotgun (WGS) entry which is preliminary data.</text>
</comment>